<dbReference type="PANTHER" id="PTHR13238">
    <property type="entry name" value="PROTEIN C21ORF59"/>
    <property type="match status" value="1"/>
</dbReference>
<evidence type="ECO:0000313" key="4">
    <source>
        <dbReference type="Proteomes" id="UP000444721"/>
    </source>
</evidence>
<dbReference type="GeneID" id="68110789"/>
<evidence type="ECO:0000313" key="3">
    <source>
        <dbReference type="EMBL" id="KAF0977579.1"/>
    </source>
</evidence>
<dbReference type="PANTHER" id="PTHR13238:SF0">
    <property type="entry name" value="CILIA- AND FLAGELLA-ASSOCIATED PROTEIN 298"/>
    <property type="match status" value="1"/>
</dbReference>
<dbReference type="GO" id="GO:0003352">
    <property type="term" value="P:regulation of cilium movement"/>
    <property type="evidence" value="ECO:0007669"/>
    <property type="project" value="InterPro"/>
</dbReference>
<protein>
    <submittedName>
        <fullName evidence="3">Uncharacterized protein</fullName>
    </submittedName>
</protein>
<dbReference type="VEuPathDB" id="AmoebaDB:FDP41_003571"/>
<name>A0A6A5BXC4_NAEFO</name>
<dbReference type="RefSeq" id="XP_044562292.1">
    <property type="nucleotide sequence ID" value="XM_044706890.1"/>
</dbReference>
<reference evidence="3 4" key="1">
    <citation type="journal article" date="2019" name="Sci. Rep.">
        <title>Nanopore sequencing improves the draft genome of the human pathogenic amoeba Naegleria fowleri.</title>
        <authorList>
            <person name="Liechti N."/>
            <person name="Schurch N."/>
            <person name="Bruggmann R."/>
            <person name="Wittwer M."/>
        </authorList>
    </citation>
    <scope>NUCLEOTIDE SEQUENCE [LARGE SCALE GENOMIC DNA]</scope>
    <source>
        <strain evidence="3 4">ATCC 30894</strain>
    </source>
</reference>
<dbReference type="AlphaFoldDB" id="A0A6A5BXC4"/>
<gene>
    <name evidence="3" type="ORF">FDP41_003571</name>
</gene>
<keyword evidence="4" id="KW-1185">Reference proteome</keyword>
<dbReference type="VEuPathDB" id="AmoebaDB:NF0117650"/>
<dbReference type="Pfam" id="PF11069">
    <property type="entry name" value="CFAP298"/>
    <property type="match status" value="1"/>
</dbReference>
<dbReference type="Proteomes" id="UP000444721">
    <property type="component" value="Unassembled WGS sequence"/>
</dbReference>
<comment type="similarity">
    <text evidence="1">Belongs to the CFAP298 family.</text>
</comment>
<dbReference type="InterPro" id="IPR021298">
    <property type="entry name" value="CFAP298"/>
</dbReference>
<comment type="caution">
    <text evidence="3">The sequence shown here is derived from an EMBL/GenBank/DDBJ whole genome shotgun (WGS) entry which is preliminary data.</text>
</comment>
<sequence length="275" mass="31236">MVYIKVKHSEQDMFMFEAHYETDLDTVIRGVATINNLRVRLKNLVSELKRLKEKGPLLPEKSLDDMPKIEELSIDDDEEDQAKQNSEPSYGKPISDPNLVSTIDKVIEDSNQVLSAEKANKKISVSESELSDCIMNIKGAITMAYPMGLPNSDPILNILDEKFVTKEMYDPATCTLWFCGKELPRNTKLMDNKSIGRNDKTQIIAKLAKKGSGAPPREQPVSEEDQKRLMAYYYKKQEEHKKLVEDDDLSYVNSGWANPKSLHSQLHGLNSVSWK</sequence>
<evidence type="ECO:0000256" key="2">
    <source>
        <dbReference type="SAM" id="MobiDB-lite"/>
    </source>
</evidence>
<organism evidence="3 4">
    <name type="scientific">Naegleria fowleri</name>
    <name type="common">Brain eating amoeba</name>
    <dbReference type="NCBI Taxonomy" id="5763"/>
    <lineage>
        <taxon>Eukaryota</taxon>
        <taxon>Discoba</taxon>
        <taxon>Heterolobosea</taxon>
        <taxon>Tetramitia</taxon>
        <taxon>Eutetramitia</taxon>
        <taxon>Vahlkampfiidae</taxon>
        <taxon>Naegleria</taxon>
    </lineage>
</organism>
<dbReference type="EMBL" id="VFQX01000034">
    <property type="protein sequence ID" value="KAF0977579.1"/>
    <property type="molecule type" value="Genomic_DNA"/>
</dbReference>
<accession>A0A6A5BXC4</accession>
<evidence type="ECO:0000256" key="1">
    <source>
        <dbReference type="ARBA" id="ARBA00009619"/>
    </source>
</evidence>
<proteinExistence type="inferred from homology"/>
<dbReference type="VEuPathDB" id="AmoebaDB:NfTy_070440"/>
<feature type="region of interest" description="Disordered" evidence="2">
    <location>
        <begin position="73"/>
        <end position="97"/>
    </location>
</feature>
<dbReference type="OrthoDB" id="276065at2759"/>
<dbReference type="OMA" id="EVYTREW"/>